<dbReference type="Pfam" id="PF04290">
    <property type="entry name" value="DctQ"/>
    <property type="match status" value="1"/>
</dbReference>
<keyword evidence="5 9" id="KW-0812">Transmembrane</keyword>
<evidence type="ECO:0000256" key="2">
    <source>
        <dbReference type="ARBA" id="ARBA00022448"/>
    </source>
</evidence>
<comment type="subunit">
    <text evidence="9">The complex comprises the extracytoplasmic solute receptor protein and the two transmembrane proteins.</text>
</comment>
<dbReference type="EMBL" id="JAPJZH010000025">
    <property type="protein sequence ID" value="MDA4848571.1"/>
    <property type="molecule type" value="Genomic_DNA"/>
</dbReference>
<name>A0ABT4VV27_9HYPH</name>
<evidence type="ECO:0000313" key="12">
    <source>
        <dbReference type="Proteomes" id="UP001148313"/>
    </source>
</evidence>
<feature type="transmembrane region" description="Helical" evidence="9">
    <location>
        <begin position="96"/>
        <end position="117"/>
    </location>
</feature>
<comment type="function">
    <text evidence="9">Part of the tripartite ATP-independent periplasmic (TRAP) transport system.</text>
</comment>
<evidence type="ECO:0000256" key="6">
    <source>
        <dbReference type="ARBA" id="ARBA00022989"/>
    </source>
</evidence>
<keyword evidence="2 9" id="KW-0813">Transport</keyword>
<gene>
    <name evidence="11" type="ORF">OOZ53_24660</name>
</gene>
<dbReference type="InterPro" id="IPR007387">
    <property type="entry name" value="TRAP_DctQ"/>
</dbReference>
<reference evidence="11" key="1">
    <citation type="submission" date="2022-11" db="EMBL/GenBank/DDBJ databases">
        <title>Hoeflea poritis sp. nov., isolated from scleractinian coral Porites lutea.</title>
        <authorList>
            <person name="Zhang G."/>
            <person name="Wei Q."/>
            <person name="Cai L."/>
        </authorList>
    </citation>
    <scope>NUCLEOTIDE SEQUENCE</scope>
    <source>
        <strain evidence="11">E7-10</strain>
    </source>
</reference>
<evidence type="ECO:0000256" key="4">
    <source>
        <dbReference type="ARBA" id="ARBA00022519"/>
    </source>
</evidence>
<feature type="transmembrane region" description="Helical" evidence="9">
    <location>
        <begin position="137"/>
        <end position="164"/>
    </location>
</feature>
<keyword evidence="12" id="KW-1185">Reference proteome</keyword>
<protein>
    <recommendedName>
        <fullName evidence="9">TRAP transporter small permease protein</fullName>
    </recommendedName>
</protein>
<sequence>MILQGRNTGRAARLRARVVLLTSIVSAFLLIALTAVTVIDVVGRYVFNAPLSGASELTEFLLLGIIFIGLPAITLDDDHIAIDLLTSQLAQRPRTVLKFVARVLSAGFFGFLGWQLLEHAKRLEAYQDITVFLRIPFAPFCTAAAYLMMLCSLILCLQIVGPLFHRSSGVSKK</sequence>
<dbReference type="RefSeq" id="WP_271092439.1">
    <property type="nucleotide sequence ID" value="NZ_JAPJZH010000025.1"/>
</dbReference>
<evidence type="ECO:0000256" key="5">
    <source>
        <dbReference type="ARBA" id="ARBA00022692"/>
    </source>
</evidence>
<keyword evidence="6 9" id="KW-1133">Transmembrane helix</keyword>
<dbReference type="PANTHER" id="PTHR35011:SF2">
    <property type="entry name" value="2,3-DIKETO-L-GULONATE TRAP TRANSPORTER SMALL PERMEASE PROTEIN YIAM"/>
    <property type="match status" value="1"/>
</dbReference>
<evidence type="ECO:0000256" key="3">
    <source>
        <dbReference type="ARBA" id="ARBA00022475"/>
    </source>
</evidence>
<feature type="transmembrane region" description="Helical" evidence="9">
    <location>
        <begin position="20"/>
        <end position="45"/>
    </location>
</feature>
<keyword evidence="4 9" id="KW-0997">Cell inner membrane</keyword>
<accession>A0ABT4VV27</accession>
<evidence type="ECO:0000313" key="11">
    <source>
        <dbReference type="EMBL" id="MDA4848571.1"/>
    </source>
</evidence>
<comment type="caution">
    <text evidence="11">The sequence shown here is derived from an EMBL/GenBank/DDBJ whole genome shotgun (WGS) entry which is preliminary data.</text>
</comment>
<comment type="similarity">
    <text evidence="8 9">Belongs to the TRAP transporter small permease family.</text>
</comment>
<keyword evidence="7 9" id="KW-0472">Membrane</keyword>
<feature type="domain" description="Tripartite ATP-independent periplasmic transporters DctQ component" evidence="10">
    <location>
        <begin position="33"/>
        <end position="161"/>
    </location>
</feature>
<comment type="subcellular location">
    <subcellularLocation>
        <location evidence="1 9">Cell inner membrane</location>
        <topology evidence="1 9">Multi-pass membrane protein</topology>
    </subcellularLocation>
</comment>
<dbReference type="InterPro" id="IPR055348">
    <property type="entry name" value="DctQ"/>
</dbReference>
<evidence type="ECO:0000256" key="1">
    <source>
        <dbReference type="ARBA" id="ARBA00004429"/>
    </source>
</evidence>
<organism evidence="11 12">
    <name type="scientific">Hoeflea poritis</name>
    <dbReference type="NCBI Taxonomy" id="2993659"/>
    <lineage>
        <taxon>Bacteria</taxon>
        <taxon>Pseudomonadati</taxon>
        <taxon>Pseudomonadota</taxon>
        <taxon>Alphaproteobacteria</taxon>
        <taxon>Hyphomicrobiales</taxon>
        <taxon>Rhizobiaceae</taxon>
        <taxon>Hoeflea</taxon>
    </lineage>
</organism>
<evidence type="ECO:0000259" key="10">
    <source>
        <dbReference type="Pfam" id="PF04290"/>
    </source>
</evidence>
<evidence type="ECO:0000256" key="9">
    <source>
        <dbReference type="RuleBase" id="RU369079"/>
    </source>
</evidence>
<keyword evidence="3" id="KW-1003">Cell membrane</keyword>
<evidence type="ECO:0000256" key="7">
    <source>
        <dbReference type="ARBA" id="ARBA00023136"/>
    </source>
</evidence>
<dbReference type="PANTHER" id="PTHR35011">
    <property type="entry name" value="2,3-DIKETO-L-GULONATE TRAP TRANSPORTER SMALL PERMEASE PROTEIN YIAM"/>
    <property type="match status" value="1"/>
</dbReference>
<feature type="transmembrane region" description="Helical" evidence="9">
    <location>
        <begin position="57"/>
        <end position="75"/>
    </location>
</feature>
<dbReference type="Proteomes" id="UP001148313">
    <property type="component" value="Unassembled WGS sequence"/>
</dbReference>
<evidence type="ECO:0000256" key="8">
    <source>
        <dbReference type="ARBA" id="ARBA00038436"/>
    </source>
</evidence>
<proteinExistence type="inferred from homology"/>